<evidence type="ECO:0000313" key="1">
    <source>
        <dbReference type="EMBL" id="RPE08433.1"/>
    </source>
</evidence>
<accession>A0A3N4PIC0</accession>
<keyword evidence="2" id="KW-1185">Reference proteome</keyword>
<dbReference type="AlphaFoldDB" id="A0A3N4PIC0"/>
<name>A0A3N4PIC0_9BACT</name>
<gene>
    <name evidence="1" type="ORF">EGT74_15400</name>
</gene>
<sequence length="130" mass="14719">MLKELEVIGYKYRDINEMFKQKIISSEAVAIILKWLPSVYADHLGAGDQLVRSLIAAGEPFDSTLLIDLIERPEFNFSIKGGMAIVLSYAKTNDISDWLRDQLLNKPYALERIGLIPGLEKKVALKHRMS</sequence>
<evidence type="ECO:0000313" key="2">
    <source>
        <dbReference type="Proteomes" id="UP000278351"/>
    </source>
</evidence>
<dbReference type="Proteomes" id="UP000278351">
    <property type="component" value="Unassembled WGS sequence"/>
</dbReference>
<dbReference type="EMBL" id="RPDH01000002">
    <property type="protein sequence ID" value="RPE08433.1"/>
    <property type="molecule type" value="Genomic_DNA"/>
</dbReference>
<organism evidence="1 2">
    <name type="scientific">Chitinophaga lutea</name>
    <dbReference type="NCBI Taxonomy" id="2488634"/>
    <lineage>
        <taxon>Bacteria</taxon>
        <taxon>Pseudomonadati</taxon>
        <taxon>Bacteroidota</taxon>
        <taxon>Chitinophagia</taxon>
        <taxon>Chitinophagales</taxon>
        <taxon>Chitinophagaceae</taxon>
        <taxon>Chitinophaga</taxon>
    </lineage>
</organism>
<proteinExistence type="predicted"/>
<reference evidence="1 2" key="1">
    <citation type="submission" date="2018-11" db="EMBL/GenBank/DDBJ databases">
        <title>Chitinophaga lutea sp.nov., isolate from arsenic contaminated soil.</title>
        <authorList>
            <person name="Zong Y."/>
        </authorList>
    </citation>
    <scope>NUCLEOTIDE SEQUENCE [LARGE SCALE GENOMIC DNA]</scope>
    <source>
        <strain evidence="1 2">ZY74</strain>
    </source>
</reference>
<protein>
    <submittedName>
        <fullName evidence="1">Uncharacterized protein</fullName>
    </submittedName>
</protein>
<comment type="caution">
    <text evidence="1">The sequence shown here is derived from an EMBL/GenBank/DDBJ whole genome shotgun (WGS) entry which is preliminary data.</text>
</comment>